<evidence type="ECO:0000313" key="4">
    <source>
        <dbReference type="Proteomes" id="UP000036061"/>
    </source>
</evidence>
<feature type="region of interest" description="Disordered" evidence="1">
    <location>
        <begin position="62"/>
        <end position="103"/>
    </location>
</feature>
<name>A0A2Z4MLL4_BREBE</name>
<dbReference type="EMBL" id="CP030117">
    <property type="protein sequence ID" value="AWX57271.1"/>
    <property type="molecule type" value="Genomic_DNA"/>
</dbReference>
<dbReference type="NCBIfam" id="TIGR02605">
    <property type="entry name" value="CxxC_CxxC_SSSS"/>
    <property type="match status" value="1"/>
</dbReference>
<dbReference type="Pfam" id="PF09723">
    <property type="entry name" value="Zn_ribbon_8"/>
    <property type="match status" value="1"/>
</dbReference>
<dbReference type="RefSeq" id="WP_048033845.1">
    <property type="nucleotide sequence ID" value="NZ_CP030117.1"/>
</dbReference>
<dbReference type="SMART" id="SM00834">
    <property type="entry name" value="CxxC_CXXC_SSSS"/>
    <property type="match status" value="1"/>
</dbReference>
<dbReference type="Proteomes" id="UP000036061">
    <property type="component" value="Chromosome"/>
</dbReference>
<evidence type="ECO:0000259" key="2">
    <source>
        <dbReference type="SMART" id="SM00834"/>
    </source>
</evidence>
<accession>A0A2Z4MLL4</accession>
<dbReference type="AlphaFoldDB" id="A0A2Z4MLL4"/>
<protein>
    <submittedName>
        <fullName evidence="3">Zinc ribbon domain-containing protein</fullName>
    </submittedName>
</protein>
<organism evidence="3 4">
    <name type="scientific">Brevibacillus brevis</name>
    <name type="common">Bacillus brevis</name>
    <dbReference type="NCBI Taxonomy" id="1393"/>
    <lineage>
        <taxon>Bacteria</taxon>
        <taxon>Bacillati</taxon>
        <taxon>Bacillota</taxon>
        <taxon>Bacilli</taxon>
        <taxon>Bacillales</taxon>
        <taxon>Paenibacillaceae</taxon>
        <taxon>Brevibacillus</taxon>
    </lineage>
</organism>
<dbReference type="InterPro" id="IPR013429">
    <property type="entry name" value="Regulatory_FmdB_Zinc_ribbon"/>
</dbReference>
<reference evidence="3 4" key="1">
    <citation type="journal article" date="2015" name="Genome Announc.">
        <title>Draft Genome Sequence of Brevibacillus brevis DZQ7, a Plant Growth-Promoting Rhizobacterium with Broad-Spectrum Antimicrobial Activity.</title>
        <authorList>
            <person name="Hou Q."/>
            <person name="Wang C."/>
            <person name="Hou X."/>
            <person name="Xia Z."/>
            <person name="Ye J."/>
            <person name="Liu K."/>
            <person name="Liu H."/>
            <person name="Wang J."/>
            <person name="Guo H."/>
            <person name="Yu X."/>
            <person name="Yang Y."/>
            <person name="Du B."/>
            <person name="Ding Y."/>
        </authorList>
    </citation>
    <scope>NUCLEOTIDE SEQUENCE [LARGE SCALE GENOMIC DNA]</scope>
    <source>
        <strain evidence="3 4">DZQ7</strain>
    </source>
</reference>
<gene>
    <name evidence="3" type="ORF">AB432_020420</name>
</gene>
<evidence type="ECO:0000313" key="3">
    <source>
        <dbReference type="EMBL" id="AWX57271.1"/>
    </source>
</evidence>
<sequence>MPRYDYMCEECGPFVQWLKISELTDSVACPDCQQLSKRMFSAPGLIMTPQALRQRIERGVEPKVVRKHSHSHEGAGCSHNHGSQAQRGHTHSRGGKRPWMVGH</sequence>
<evidence type="ECO:0000256" key="1">
    <source>
        <dbReference type="SAM" id="MobiDB-lite"/>
    </source>
</evidence>
<feature type="domain" description="Putative regulatory protein FmdB zinc ribbon" evidence="2">
    <location>
        <begin position="1"/>
        <end position="41"/>
    </location>
</feature>
<proteinExistence type="predicted"/>